<feature type="domain" description="Helix-turn-helix" evidence="1">
    <location>
        <begin position="83"/>
        <end position="130"/>
    </location>
</feature>
<dbReference type="EMBL" id="LLYB01000081">
    <property type="protein sequence ID" value="KRR21401.1"/>
    <property type="molecule type" value="Genomic_DNA"/>
</dbReference>
<evidence type="ECO:0000313" key="3">
    <source>
        <dbReference type="Proteomes" id="UP000051660"/>
    </source>
</evidence>
<dbReference type="GO" id="GO:0003677">
    <property type="term" value="F:DNA binding"/>
    <property type="evidence" value="ECO:0007669"/>
    <property type="project" value="InterPro"/>
</dbReference>
<dbReference type="NCBIfam" id="TIGR01764">
    <property type="entry name" value="excise"/>
    <property type="match status" value="1"/>
</dbReference>
<dbReference type="Proteomes" id="UP000051660">
    <property type="component" value="Unassembled WGS sequence"/>
</dbReference>
<dbReference type="InterPro" id="IPR041657">
    <property type="entry name" value="HTH_17"/>
</dbReference>
<dbReference type="Pfam" id="PF12728">
    <property type="entry name" value="HTH_17"/>
    <property type="match status" value="1"/>
</dbReference>
<accession>A0A0R3MMK1</accession>
<reference evidence="2 3" key="1">
    <citation type="submission" date="2014-03" db="EMBL/GenBank/DDBJ databases">
        <title>Bradyrhizobium valentinum sp. nov., isolated from effective nodules of Lupinus mariae-josephae, a lupine endemic of basic-lime soils in Eastern Spain.</title>
        <authorList>
            <person name="Duran D."/>
            <person name="Rey L."/>
            <person name="Navarro A."/>
            <person name="Busquets A."/>
            <person name="Imperial J."/>
            <person name="Ruiz-Argueso T."/>
        </authorList>
    </citation>
    <scope>NUCLEOTIDE SEQUENCE [LARGE SCALE GENOMIC DNA]</scope>
    <source>
        <strain evidence="2 3">CCBAU 23086</strain>
    </source>
</reference>
<evidence type="ECO:0000259" key="1">
    <source>
        <dbReference type="Pfam" id="PF12728"/>
    </source>
</evidence>
<proteinExistence type="predicted"/>
<dbReference type="AlphaFoldDB" id="A0A0R3MMK1"/>
<dbReference type="InterPro" id="IPR010093">
    <property type="entry name" value="SinI_DNA-bd"/>
</dbReference>
<comment type="caution">
    <text evidence="2">The sequence shown here is derived from an EMBL/GenBank/DDBJ whole genome shotgun (WGS) entry which is preliminary data.</text>
</comment>
<sequence>MLALLDQVKEPLVATDEEAVIAKEAAEKLRSVALAGVDVRLRAAERADIVVPLPARAVEMIVEVLIAMAERKPVSVIPHTAELTTNQAADFLNVSRPYLVGLLEKEQIPYRKVGTHRRILVSDLQAFKEKSNKTRREAIASMVAEAQALKLP</sequence>
<name>A0A0R3MMK1_9BRAD</name>
<dbReference type="RefSeq" id="WP_057859860.1">
    <property type="nucleotide sequence ID" value="NZ_LLYB01000081.1"/>
</dbReference>
<gene>
    <name evidence="2" type="ORF">CQ14_07065</name>
</gene>
<protein>
    <recommendedName>
        <fullName evidence="1">Helix-turn-helix domain-containing protein</fullName>
    </recommendedName>
</protein>
<dbReference type="OrthoDB" id="26212at2"/>
<evidence type="ECO:0000313" key="2">
    <source>
        <dbReference type="EMBL" id="KRR21401.1"/>
    </source>
</evidence>
<organism evidence="2 3">
    <name type="scientific">Bradyrhizobium lablabi</name>
    <dbReference type="NCBI Taxonomy" id="722472"/>
    <lineage>
        <taxon>Bacteria</taxon>
        <taxon>Pseudomonadati</taxon>
        <taxon>Pseudomonadota</taxon>
        <taxon>Alphaproteobacteria</taxon>
        <taxon>Hyphomicrobiales</taxon>
        <taxon>Nitrobacteraceae</taxon>
        <taxon>Bradyrhizobium</taxon>
    </lineage>
</organism>